<evidence type="ECO:0000313" key="4">
    <source>
        <dbReference type="EMBL" id="RNA24904.1"/>
    </source>
</evidence>
<dbReference type="InterPro" id="IPR039857">
    <property type="entry name" value="Ift122/121"/>
</dbReference>
<sequence>MFVALFSILSRDLVKYHSKYFFVIMAIYDKDLIDFYIILCKIILLIKPEKKLECLNLKGEKIREWQMEYSVRYIKVIGGPVGKEGIVVGLRSGHLSLTDQFVNKPKRAVILLGRLNYKTADCITYHAMSNIKSIFTRHLNI</sequence>
<evidence type="ECO:0000313" key="5">
    <source>
        <dbReference type="Proteomes" id="UP000276133"/>
    </source>
</evidence>
<proteinExistence type="predicted"/>
<reference evidence="4 5" key="1">
    <citation type="journal article" date="2018" name="Sci. Rep.">
        <title>Genomic signatures of local adaptation to the degree of environmental predictability in rotifers.</title>
        <authorList>
            <person name="Franch-Gras L."/>
            <person name="Hahn C."/>
            <person name="Garcia-Roger E.M."/>
            <person name="Carmona M.J."/>
            <person name="Serra M."/>
            <person name="Gomez A."/>
        </authorList>
    </citation>
    <scope>NUCLEOTIDE SEQUENCE [LARGE SCALE GENOMIC DNA]</scope>
    <source>
        <strain evidence="4">HYR1</strain>
    </source>
</reference>
<dbReference type="OrthoDB" id="10255582at2759"/>
<keyword evidence="4" id="KW-0966">Cell projection</keyword>
<keyword evidence="1" id="KW-0853">WD repeat</keyword>
<dbReference type="GO" id="GO:0030991">
    <property type="term" value="C:intraciliary transport particle A"/>
    <property type="evidence" value="ECO:0007669"/>
    <property type="project" value="TreeGrafter"/>
</dbReference>
<dbReference type="PANTHER" id="PTHR12764:SF4">
    <property type="entry name" value="INTRAFLAGELLAR TRANSPORT PROTEIN 122 HOMOLOG"/>
    <property type="match status" value="1"/>
</dbReference>
<dbReference type="GO" id="GO:0097730">
    <property type="term" value="C:non-motile cilium"/>
    <property type="evidence" value="ECO:0007669"/>
    <property type="project" value="TreeGrafter"/>
</dbReference>
<evidence type="ECO:0000256" key="2">
    <source>
        <dbReference type="ARBA" id="ARBA00022737"/>
    </source>
</evidence>
<keyword evidence="2" id="KW-0677">Repeat</keyword>
<dbReference type="STRING" id="10195.A0A3M7RMZ3"/>
<dbReference type="GO" id="GO:0061512">
    <property type="term" value="P:protein localization to cilium"/>
    <property type="evidence" value="ECO:0007669"/>
    <property type="project" value="TreeGrafter"/>
</dbReference>
<feature type="domain" description="IFT122 second beta-propeller" evidence="3">
    <location>
        <begin position="37"/>
        <end position="109"/>
    </location>
</feature>
<keyword evidence="4" id="KW-0969">Cilium</keyword>
<gene>
    <name evidence="4" type="ORF">BpHYR1_033737</name>
</gene>
<evidence type="ECO:0000256" key="1">
    <source>
        <dbReference type="ARBA" id="ARBA00022574"/>
    </source>
</evidence>
<name>A0A3M7RMZ3_BRAPC</name>
<dbReference type="GO" id="GO:1905515">
    <property type="term" value="P:non-motile cilium assembly"/>
    <property type="evidence" value="ECO:0007669"/>
    <property type="project" value="TreeGrafter"/>
</dbReference>
<dbReference type="GO" id="GO:0035721">
    <property type="term" value="P:intraciliary retrograde transport"/>
    <property type="evidence" value="ECO:0007669"/>
    <property type="project" value="TreeGrafter"/>
</dbReference>
<dbReference type="AlphaFoldDB" id="A0A3M7RMZ3"/>
<dbReference type="EMBL" id="REGN01003022">
    <property type="protein sequence ID" value="RNA24904.1"/>
    <property type="molecule type" value="Genomic_DNA"/>
</dbReference>
<keyword evidence="4" id="KW-0282">Flagellum</keyword>
<dbReference type="PANTHER" id="PTHR12764">
    <property type="entry name" value="WD REPEAT DOMAIN-RELATED"/>
    <property type="match status" value="1"/>
</dbReference>
<evidence type="ECO:0000259" key="3">
    <source>
        <dbReference type="Pfam" id="PF23377"/>
    </source>
</evidence>
<organism evidence="4 5">
    <name type="scientific">Brachionus plicatilis</name>
    <name type="common">Marine rotifer</name>
    <name type="synonym">Brachionus muelleri</name>
    <dbReference type="NCBI Taxonomy" id="10195"/>
    <lineage>
        <taxon>Eukaryota</taxon>
        <taxon>Metazoa</taxon>
        <taxon>Spiralia</taxon>
        <taxon>Gnathifera</taxon>
        <taxon>Rotifera</taxon>
        <taxon>Eurotatoria</taxon>
        <taxon>Monogononta</taxon>
        <taxon>Pseudotrocha</taxon>
        <taxon>Ploima</taxon>
        <taxon>Brachionidae</taxon>
        <taxon>Brachionus</taxon>
    </lineage>
</organism>
<dbReference type="InterPro" id="IPR056152">
    <property type="entry name" value="Beta-prop_IFT122_2nd"/>
</dbReference>
<dbReference type="Pfam" id="PF23377">
    <property type="entry name" value="Beta-prop_IFT122_2nd"/>
    <property type="match status" value="1"/>
</dbReference>
<protein>
    <submittedName>
        <fullName evidence="4">Intraflagellar transport 122-like protein</fullName>
    </submittedName>
</protein>
<keyword evidence="5" id="KW-1185">Reference proteome</keyword>
<dbReference type="Proteomes" id="UP000276133">
    <property type="component" value="Unassembled WGS sequence"/>
</dbReference>
<comment type="caution">
    <text evidence="4">The sequence shown here is derived from an EMBL/GenBank/DDBJ whole genome shotgun (WGS) entry which is preliminary data.</text>
</comment>
<accession>A0A3M7RMZ3</accession>